<reference evidence="2 3" key="1">
    <citation type="submission" date="2023-10" db="EMBL/GenBank/DDBJ databases">
        <title>Chromosome-scale genome assembly provides insights into flower coloration mechanisms of Canna indica.</title>
        <authorList>
            <person name="Li C."/>
        </authorList>
    </citation>
    <scope>NUCLEOTIDE SEQUENCE [LARGE SCALE GENOMIC DNA]</scope>
    <source>
        <tissue evidence="2">Flower</tissue>
    </source>
</reference>
<evidence type="ECO:0000313" key="2">
    <source>
        <dbReference type="EMBL" id="WOL16244.1"/>
    </source>
</evidence>
<dbReference type="Pfam" id="PF14392">
    <property type="entry name" value="zf-CCHC_4"/>
    <property type="match status" value="1"/>
</dbReference>
<sequence>MKETIEEVPVWIQLSGLPMEFLNNKILPQIVAVIGRPLKIDNYTQNGSRGKFARACVLMNIRMPIQQGLWIDTQSGSFFQSIAYENLHSICFNCGMMGHSEGLCRSKKVAVNESAKTSDMSNEKGMDMCKTDNEVLLEPWIQVQRRKKFSPFQKRTNNEERNLFKVLNNPAFEGEEEGKTIMKKNPISNAKEKAVREVWKEVNKEVKDKEVAIECMEVEQLKVINGNRISNQITGRSSGKQAITGDGIYASTNYKKRNLLWNLYKEVNLEQLPWIFVGDMNCIRDSSEKLGGRNYFFPKAIKDFDSFIDEAGLLEPNAVEPLFTWTNNRKGNARIQAKLDRVLFNAKWLDLNMDIKVKHMQRIDSDHIPVTFSVYRNRNDRKGEKHLYLNTFWFEYSETADIVEKIWKDGRSNKSSIMEIQKCSAVVLSCWNKSKIGSLEGSLRDTLYKLSILENKDAAGWMSENEIVNMDILARRAGALSKQIQLKWWSKARVKWIEEGEKNSRYFHNIVKLKRRRSRIESLEVGDITVEDDKCIVEAFATWYERLWKENEDYSEDDSLFDSVE</sequence>
<dbReference type="InterPro" id="IPR036691">
    <property type="entry name" value="Endo/exonu/phosph_ase_sf"/>
</dbReference>
<dbReference type="InterPro" id="IPR040256">
    <property type="entry name" value="At4g02000-like"/>
</dbReference>
<evidence type="ECO:0000313" key="3">
    <source>
        <dbReference type="Proteomes" id="UP001327560"/>
    </source>
</evidence>
<dbReference type="PANTHER" id="PTHR31286:SF99">
    <property type="entry name" value="DUF4283 DOMAIN-CONTAINING PROTEIN"/>
    <property type="match status" value="1"/>
</dbReference>
<name>A0AAQ3QLZ6_9LILI</name>
<dbReference type="InterPro" id="IPR025836">
    <property type="entry name" value="Zn_knuckle_CX2CX4HX4C"/>
</dbReference>
<dbReference type="Proteomes" id="UP001327560">
    <property type="component" value="Chromosome 8"/>
</dbReference>
<dbReference type="SUPFAM" id="SSF56219">
    <property type="entry name" value="DNase I-like"/>
    <property type="match status" value="1"/>
</dbReference>
<gene>
    <name evidence="2" type="ORF">Cni_G25031</name>
</gene>
<dbReference type="Gene3D" id="3.60.10.10">
    <property type="entry name" value="Endonuclease/exonuclease/phosphatase"/>
    <property type="match status" value="1"/>
</dbReference>
<organism evidence="2 3">
    <name type="scientific">Canna indica</name>
    <name type="common">Indian-shot</name>
    <dbReference type="NCBI Taxonomy" id="4628"/>
    <lineage>
        <taxon>Eukaryota</taxon>
        <taxon>Viridiplantae</taxon>
        <taxon>Streptophyta</taxon>
        <taxon>Embryophyta</taxon>
        <taxon>Tracheophyta</taxon>
        <taxon>Spermatophyta</taxon>
        <taxon>Magnoliopsida</taxon>
        <taxon>Liliopsida</taxon>
        <taxon>Zingiberales</taxon>
        <taxon>Cannaceae</taxon>
        <taxon>Canna</taxon>
    </lineage>
</organism>
<keyword evidence="3" id="KW-1185">Reference proteome</keyword>
<feature type="domain" description="Zinc knuckle CX2CX4HX4C" evidence="1">
    <location>
        <begin position="83"/>
        <end position="105"/>
    </location>
</feature>
<dbReference type="AlphaFoldDB" id="A0AAQ3QLZ6"/>
<proteinExistence type="predicted"/>
<accession>A0AAQ3QLZ6</accession>
<dbReference type="PANTHER" id="PTHR31286">
    <property type="entry name" value="GLYCINE-RICH CELL WALL STRUCTURAL PROTEIN 1.8-LIKE"/>
    <property type="match status" value="1"/>
</dbReference>
<evidence type="ECO:0000259" key="1">
    <source>
        <dbReference type="Pfam" id="PF14392"/>
    </source>
</evidence>
<protein>
    <recommendedName>
        <fullName evidence="1">Zinc knuckle CX2CX4HX4C domain-containing protein</fullName>
    </recommendedName>
</protein>
<dbReference type="EMBL" id="CP136897">
    <property type="protein sequence ID" value="WOL16244.1"/>
    <property type="molecule type" value="Genomic_DNA"/>
</dbReference>